<dbReference type="GO" id="GO:0016705">
    <property type="term" value="F:oxidoreductase activity, acting on paired donors, with incorporation or reduction of molecular oxygen"/>
    <property type="evidence" value="ECO:0007669"/>
    <property type="project" value="InterPro"/>
</dbReference>
<dbReference type="Gene3D" id="3.20.20.30">
    <property type="entry name" value="Luciferase-like domain"/>
    <property type="match status" value="1"/>
</dbReference>
<dbReference type="AlphaFoldDB" id="A0A8J2XKF1"/>
<keyword evidence="4" id="KW-1185">Reference proteome</keyword>
<dbReference type="SUPFAM" id="SSF51679">
    <property type="entry name" value="Bacterial luciferase-like"/>
    <property type="match status" value="1"/>
</dbReference>
<dbReference type="CDD" id="cd00347">
    <property type="entry name" value="Flavin_utilizing_monoxygenases"/>
    <property type="match status" value="1"/>
</dbReference>
<feature type="domain" description="Luciferase-like" evidence="2">
    <location>
        <begin position="1"/>
        <end position="315"/>
    </location>
</feature>
<dbReference type="GO" id="GO:0005829">
    <property type="term" value="C:cytosol"/>
    <property type="evidence" value="ECO:0007669"/>
    <property type="project" value="TreeGrafter"/>
</dbReference>
<dbReference type="InterPro" id="IPR019949">
    <property type="entry name" value="CmoO-like"/>
</dbReference>
<dbReference type="Proteomes" id="UP000616114">
    <property type="component" value="Unassembled WGS sequence"/>
</dbReference>
<proteinExistence type="predicted"/>
<name>A0A8J2XKF1_9MICO</name>
<evidence type="ECO:0000313" key="3">
    <source>
        <dbReference type="EMBL" id="GGA13914.1"/>
    </source>
</evidence>
<dbReference type="EMBL" id="BMFY01000006">
    <property type="protein sequence ID" value="GGA13914.1"/>
    <property type="molecule type" value="Genomic_DNA"/>
</dbReference>
<evidence type="ECO:0000256" key="1">
    <source>
        <dbReference type="ARBA" id="ARBA00007789"/>
    </source>
</evidence>
<reference evidence="3" key="2">
    <citation type="submission" date="2020-09" db="EMBL/GenBank/DDBJ databases">
        <authorList>
            <person name="Sun Q."/>
            <person name="Zhou Y."/>
        </authorList>
    </citation>
    <scope>NUCLEOTIDE SEQUENCE</scope>
    <source>
        <strain evidence="3">CGMCC 1.12785</strain>
    </source>
</reference>
<dbReference type="PANTHER" id="PTHR30137">
    <property type="entry name" value="LUCIFERASE-LIKE MONOOXYGENASE"/>
    <property type="match status" value="1"/>
</dbReference>
<sequence>MQLSVLDLVPVRTGQSHAQALAAAVRLARVADRTGFRRYWTAEHHNFSAVGATVPSLILMHVGQGTERIRLGSGGVMLPNSTALDVAEQFTLLDAAFPGRIDLGLGRAPGTDPFTAYALRGGRGNEAVEAFPEQVMDIVRLFGEDGLELSLGARRHVLRPGPGGTVPVPVWLLGSSGYSAQLAGSLGLRYVFAHHFSGTGTATALQLYRDAFQARPDAGRLGTPEAPEAFISANVVVAETQQEAEELAEPHALAMALLRSSTPMQAGALVGADVRSRITPELRDLMSHLTDPWIVGTPAQAAGRLTALAAEHGVEEIMVHPVAGGRESDPMDAYPARERTLELLAAELGMS</sequence>
<evidence type="ECO:0000259" key="2">
    <source>
        <dbReference type="Pfam" id="PF00296"/>
    </source>
</evidence>
<gene>
    <name evidence="3" type="ORF">GCM10011333_16040</name>
</gene>
<comment type="caution">
    <text evidence="3">The sequence shown here is derived from an EMBL/GenBank/DDBJ whole genome shotgun (WGS) entry which is preliminary data.</text>
</comment>
<dbReference type="InterPro" id="IPR011251">
    <property type="entry name" value="Luciferase-like_dom"/>
</dbReference>
<organism evidence="3 4">
    <name type="scientific">Sediminivirga luteola</name>
    <dbReference type="NCBI Taxonomy" id="1774748"/>
    <lineage>
        <taxon>Bacteria</taxon>
        <taxon>Bacillati</taxon>
        <taxon>Actinomycetota</taxon>
        <taxon>Actinomycetes</taxon>
        <taxon>Micrococcales</taxon>
        <taxon>Brevibacteriaceae</taxon>
        <taxon>Sediminivirga</taxon>
    </lineage>
</organism>
<reference evidence="3" key="1">
    <citation type="journal article" date="2014" name="Int. J. Syst. Evol. Microbiol.">
        <title>Complete genome sequence of Corynebacterium casei LMG S-19264T (=DSM 44701T), isolated from a smear-ripened cheese.</title>
        <authorList>
            <consortium name="US DOE Joint Genome Institute (JGI-PGF)"/>
            <person name="Walter F."/>
            <person name="Albersmeier A."/>
            <person name="Kalinowski J."/>
            <person name="Ruckert C."/>
        </authorList>
    </citation>
    <scope>NUCLEOTIDE SEQUENCE</scope>
    <source>
        <strain evidence="3">CGMCC 1.12785</strain>
    </source>
</reference>
<dbReference type="InterPro" id="IPR036661">
    <property type="entry name" value="Luciferase-like_sf"/>
</dbReference>
<dbReference type="Pfam" id="PF00296">
    <property type="entry name" value="Bac_luciferase"/>
    <property type="match status" value="1"/>
</dbReference>
<protein>
    <submittedName>
        <fullName evidence="3">Alkanal monooxygenase subunit alpha</fullName>
    </submittedName>
</protein>
<accession>A0A8J2XKF1</accession>
<keyword evidence="3" id="KW-0503">Monooxygenase</keyword>
<dbReference type="GO" id="GO:0004497">
    <property type="term" value="F:monooxygenase activity"/>
    <property type="evidence" value="ECO:0007669"/>
    <property type="project" value="UniProtKB-KW"/>
</dbReference>
<dbReference type="NCBIfam" id="TIGR03558">
    <property type="entry name" value="oxido_grp_1"/>
    <property type="match status" value="1"/>
</dbReference>
<dbReference type="InterPro" id="IPR050766">
    <property type="entry name" value="Bact_Lucif_Oxidored"/>
</dbReference>
<comment type="similarity">
    <text evidence="1">To bacterial alkanal monooxygenase alpha and beta chains.</text>
</comment>
<dbReference type="PANTHER" id="PTHR30137:SF6">
    <property type="entry name" value="LUCIFERASE-LIKE MONOOXYGENASE"/>
    <property type="match status" value="1"/>
</dbReference>
<keyword evidence="3" id="KW-0560">Oxidoreductase</keyword>
<dbReference type="RefSeq" id="WP_188550417.1">
    <property type="nucleotide sequence ID" value="NZ_BMFY01000006.1"/>
</dbReference>
<evidence type="ECO:0000313" key="4">
    <source>
        <dbReference type="Proteomes" id="UP000616114"/>
    </source>
</evidence>